<protein>
    <submittedName>
        <fullName evidence="1">Uncharacterized protein</fullName>
    </submittedName>
</protein>
<name>A0A2D0JN24_9GAMM</name>
<dbReference type="InterPro" id="IPR011050">
    <property type="entry name" value="Pectin_lyase_fold/virulence"/>
</dbReference>
<evidence type="ECO:0000313" key="1">
    <source>
        <dbReference type="EMBL" id="PHM47658.1"/>
    </source>
</evidence>
<proteinExistence type="predicted"/>
<sequence>MYNYCPPGMNSGTFNCCAPGMNPGWISDYIQSVINQKIICNELQAGLLNCQGNVLVPATRIVRCEDLSTLVEEAVQSGLIAIPGIDSLSFDGTHIRLVDQAGVTHDINLASIAPQSLTSSSLSVSLTMKDGTVHTVDLTAAVTDTIAKKILTNAEITKDNTLVMTLGDGSQVNVALKTLLTDAQLMSGSINSAGDIDLVRGDGTTVTIDANALRKVKIDRDSPFTGNGDDVPLNMDFSRVCWKIIDSITMDSSGLHIKIDNQCDAMTLPMSDIQQALANKISICVGDSGFITGNGQNGSCLDLDLQKIMNALVANANVMNTLINSLNNKIAVSTNGTLSGNGTVASPLSVALSPDDGNLLSLRSNGVYYGQQSSANVSKLYVDSVGGDDKNPGSQEKPLKTLATAIYKVREDQSNSIYLRCGGEYLWPSFAVSNGATRKILAYGDPYIDGNKVPQITPERRSYVWWTRDAIVRPKIYVQVGYTENIQVFSNMAASPQNGGVLECTGLEFICEGVNDPGTPNAPADFDPKAWARWSTYMVYGNSSGKVNFYGCKFQGSYAPKAAKLQPDNVDEDWWGIVGKDSVGEGAQPKFTACSYINLVVTPGQKKYPNIINVHSGIAQLDIRPYYDNFGDLSGYEYLVQNMANAVEITNVLTGIVADQNGVPRNLTANIVI</sequence>
<dbReference type="Proteomes" id="UP000221980">
    <property type="component" value="Unassembled WGS sequence"/>
</dbReference>
<dbReference type="AlphaFoldDB" id="A0A2D0JN24"/>
<accession>A0A2D0JN24</accession>
<dbReference type="SUPFAM" id="SSF51126">
    <property type="entry name" value="Pectin lyase-like"/>
    <property type="match status" value="1"/>
</dbReference>
<gene>
    <name evidence="1" type="ORF">Xmir_02985</name>
</gene>
<evidence type="ECO:0000313" key="2">
    <source>
        <dbReference type="Proteomes" id="UP000221980"/>
    </source>
</evidence>
<organism evidence="1 2">
    <name type="scientific">Xenorhabdus miraniensis</name>
    <dbReference type="NCBI Taxonomy" id="351674"/>
    <lineage>
        <taxon>Bacteria</taxon>
        <taxon>Pseudomonadati</taxon>
        <taxon>Pseudomonadota</taxon>
        <taxon>Gammaproteobacteria</taxon>
        <taxon>Enterobacterales</taxon>
        <taxon>Morganellaceae</taxon>
        <taxon>Xenorhabdus</taxon>
    </lineage>
</organism>
<dbReference type="EMBL" id="NITZ01000016">
    <property type="protein sequence ID" value="PHM47658.1"/>
    <property type="molecule type" value="Genomic_DNA"/>
</dbReference>
<comment type="caution">
    <text evidence="1">The sequence shown here is derived from an EMBL/GenBank/DDBJ whole genome shotgun (WGS) entry which is preliminary data.</text>
</comment>
<keyword evidence="2" id="KW-1185">Reference proteome</keyword>
<reference evidence="1 2" key="1">
    <citation type="journal article" date="2017" name="Nat. Microbiol.">
        <title>Natural product diversity associated with the nematode symbionts Photorhabdus and Xenorhabdus.</title>
        <authorList>
            <person name="Tobias N.J."/>
            <person name="Wolff H."/>
            <person name="Djahanschiri B."/>
            <person name="Grundmann F."/>
            <person name="Kronenwerth M."/>
            <person name="Shi Y.M."/>
            <person name="Simonyi S."/>
            <person name="Grun P."/>
            <person name="Shapiro-Ilan D."/>
            <person name="Pidot S.J."/>
            <person name="Stinear T.P."/>
            <person name="Ebersberger I."/>
            <person name="Bode H.B."/>
        </authorList>
    </citation>
    <scope>NUCLEOTIDE SEQUENCE [LARGE SCALE GENOMIC DNA]</scope>
    <source>
        <strain evidence="1 2">DSM 17902</strain>
    </source>
</reference>
<dbReference type="Gene3D" id="3.30.1910.20">
    <property type="entry name" value="asparaginyl-tRNA synthetase, N-terminal domain"/>
    <property type="match status" value="1"/>
</dbReference>